<feature type="region of interest" description="Disordered" evidence="1">
    <location>
        <begin position="1"/>
        <end position="23"/>
    </location>
</feature>
<name>A0ABV6U4G1_9ACTN</name>
<keyword evidence="3" id="KW-1185">Reference proteome</keyword>
<dbReference type="EMBL" id="JBHMQT010000032">
    <property type="protein sequence ID" value="MFC0863313.1"/>
    <property type="molecule type" value="Genomic_DNA"/>
</dbReference>
<evidence type="ECO:0000256" key="1">
    <source>
        <dbReference type="SAM" id="MobiDB-lite"/>
    </source>
</evidence>
<accession>A0ABV6U4G1</accession>
<sequence length="45" mass="5170">MAERMGFFTEPEQAPEVHRPCGRPADLKHRAQFWHGLVADARPEP</sequence>
<proteinExistence type="predicted"/>
<gene>
    <name evidence="2" type="ORF">ACFHYQ_13515</name>
</gene>
<organism evidence="2 3">
    <name type="scientific">Sphaerimonospora cavernae</name>
    <dbReference type="NCBI Taxonomy" id="1740611"/>
    <lineage>
        <taxon>Bacteria</taxon>
        <taxon>Bacillati</taxon>
        <taxon>Actinomycetota</taxon>
        <taxon>Actinomycetes</taxon>
        <taxon>Streptosporangiales</taxon>
        <taxon>Streptosporangiaceae</taxon>
        <taxon>Sphaerimonospora</taxon>
    </lineage>
</organism>
<evidence type="ECO:0000313" key="3">
    <source>
        <dbReference type="Proteomes" id="UP001589870"/>
    </source>
</evidence>
<protein>
    <submittedName>
        <fullName evidence="2">Uncharacterized protein</fullName>
    </submittedName>
</protein>
<dbReference type="RefSeq" id="WP_394301470.1">
    <property type="nucleotide sequence ID" value="NZ_JBHMQT010000032.1"/>
</dbReference>
<reference evidence="2 3" key="1">
    <citation type="submission" date="2024-09" db="EMBL/GenBank/DDBJ databases">
        <authorList>
            <person name="Sun Q."/>
            <person name="Mori K."/>
        </authorList>
    </citation>
    <scope>NUCLEOTIDE SEQUENCE [LARGE SCALE GENOMIC DNA]</scope>
    <source>
        <strain evidence="2 3">TBRC 1851</strain>
    </source>
</reference>
<dbReference type="Proteomes" id="UP001589870">
    <property type="component" value="Unassembled WGS sequence"/>
</dbReference>
<evidence type="ECO:0000313" key="2">
    <source>
        <dbReference type="EMBL" id="MFC0863313.1"/>
    </source>
</evidence>
<comment type="caution">
    <text evidence="2">The sequence shown here is derived from an EMBL/GenBank/DDBJ whole genome shotgun (WGS) entry which is preliminary data.</text>
</comment>